<dbReference type="EMBL" id="LBZL01000004">
    <property type="protein sequence ID" value="KKR70507.1"/>
    <property type="molecule type" value="Genomic_DNA"/>
</dbReference>
<reference evidence="1 2" key="1">
    <citation type="journal article" date="2015" name="Nature">
        <title>rRNA introns, odd ribosomes, and small enigmatic genomes across a large radiation of phyla.</title>
        <authorList>
            <person name="Brown C.T."/>
            <person name="Hug L.A."/>
            <person name="Thomas B.C."/>
            <person name="Sharon I."/>
            <person name="Castelle C.J."/>
            <person name="Singh A."/>
            <person name="Wilkins M.J."/>
            <person name="Williams K.H."/>
            <person name="Banfield J.F."/>
        </authorList>
    </citation>
    <scope>NUCLEOTIDE SEQUENCE [LARGE SCALE GENOMIC DNA]</scope>
</reference>
<comment type="caution">
    <text evidence="1">The sequence shown here is derived from an EMBL/GenBank/DDBJ whole genome shotgun (WGS) entry which is preliminary data.</text>
</comment>
<evidence type="ECO:0000313" key="2">
    <source>
        <dbReference type="Proteomes" id="UP000034452"/>
    </source>
</evidence>
<dbReference type="AlphaFoldDB" id="A0A0G0W5F6"/>
<organism evidence="1 2">
    <name type="scientific">Candidatus Nomurabacteria bacterium GW2011_GWB1_40_7</name>
    <dbReference type="NCBI Taxonomy" id="1618744"/>
    <lineage>
        <taxon>Bacteria</taxon>
        <taxon>Candidatus Nomuraibacteriota</taxon>
    </lineage>
</organism>
<name>A0A0G0W5F6_9BACT</name>
<dbReference type="Proteomes" id="UP000034452">
    <property type="component" value="Unassembled WGS sequence"/>
</dbReference>
<protein>
    <submittedName>
        <fullName evidence="1">Uncharacterized protein</fullName>
    </submittedName>
</protein>
<gene>
    <name evidence="1" type="ORF">UU13_C0004G0003</name>
</gene>
<proteinExistence type="predicted"/>
<sequence>MLKGIPKFLFLFLLIAFANLFILPSKTHAISPNSIYVNVVPENPAPGENTSITLSSYASNLDSVLISWSVNGKKILSGVGKKTFSLSAPASGGEANVTATIMLPDGSIEKTIIIRPAVMALLWQANDSYVPPFYKGKALPTADSQIKIVALPEIKSGSQMVSPKNMTYAWKKDYTNNPDGSGYGKNFFIYTSDYLDDSNNISVTASTLDQKYSSKASVDMPTFQPKIVFYKNDANLGTLWEKALENGYRINGDEIIEAAPYFISPKDIRIPFLVWNWSINGNPVEMLDVRKNLIPLRAQAGVSGTSRIKLEINNIYKIFENASKEINVEF</sequence>
<evidence type="ECO:0000313" key="1">
    <source>
        <dbReference type="EMBL" id="KKR70507.1"/>
    </source>
</evidence>
<accession>A0A0G0W5F6</accession>